<dbReference type="PANTHER" id="PTHR24399:SF23">
    <property type="entry name" value="C2H2-TYPE DOMAIN-CONTAINING PROTEIN"/>
    <property type="match status" value="1"/>
</dbReference>
<feature type="domain" description="C2H2-type" evidence="12">
    <location>
        <begin position="347"/>
        <end position="374"/>
    </location>
</feature>
<name>A0A9Y4NRT6_9TELE</name>
<evidence type="ECO:0000256" key="1">
    <source>
        <dbReference type="ARBA" id="ARBA00004123"/>
    </source>
</evidence>
<dbReference type="RefSeq" id="XP_008302371.1">
    <property type="nucleotide sequence ID" value="XM_008304149.1"/>
</dbReference>
<dbReference type="Proteomes" id="UP000694891">
    <property type="component" value="Unplaced"/>
</dbReference>
<dbReference type="Gene3D" id="3.30.160.60">
    <property type="entry name" value="Classic Zinc Finger"/>
    <property type="match status" value="5"/>
</dbReference>
<evidence type="ECO:0000256" key="4">
    <source>
        <dbReference type="ARBA" id="ARBA00022771"/>
    </source>
</evidence>
<feature type="region of interest" description="Disordered" evidence="11">
    <location>
        <begin position="83"/>
        <end position="127"/>
    </location>
</feature>
<sequence length="641" mass="72708">MRRLLGLFISSRYSKSLTTLLHPERQELKRIVTEFRDFPLSLSLELPLHYVYQEEEAPADLLCNQEKNSGLHQKDPDHLQMKEEQEELCTSLDQEDPESPQMKIKEEQEELCTSLDQEDPEPAQMKEEQEELCTSLEGELLIQNQQSDTFIATSTSKKRDHSDTEPDSYQLLCQNVFVAERSDQERSKDADLEPTTNAKLKPMKTHHRNNSHSNNVDNTPMAESHCETDTGKKTLTCEFCGTAFKNRYSLKKHYSSHTDEKLFACKSCEKSFSYRAQLKVHMRTHTGEKPYSCKTCGKSFSHGGHLKVHMRTHTGEKPYSCKTCGKSFNKESNLKVHMRIHTGEKPYTCKTCGKSFNKDSNLKVHMRLHTAYRPLVKVTKPVRKQAATNNNTTDLQEYTETVTAYITNSIDDVTDTKTITVQDNQKPWLTEKVYRLMKTLDAAFRGGNKLGLRTARANLSCGIRAKRQYSRRIAHCFSDRRDTQILPQFCFGPAIPCPGSVSALLAVVLAPAQSQMTQNSVLQGIGSPPAHSSDRRWRSPPLTLALGAPLCYSSNLFLKFADDTIVVRHISDETNDRSEVSHLAMWCRDNNLSLNVDKMKEIVLDFRRVHTQHTALTIGGAAVESVSNTKFLGVHIAEDLS</sequence>
<keyword evidence="5" id="KW-0862">Zinc</keyword>
<dbReference type="GO" id="GO:0001227">
    <property type="term" value="F:DNA-binding transcription repressor activity, RNA polymerase II-specific"/>
    <property type="evidence" value="ECO:0007669"/>
    <property type="project" value="TreeGrafter"/>
</dbReference>
<dbReference type="AlphaFoldDB" id="A0A9Y4NRT6"/>
<keyword evidence="13" id="KW-1185">Reference proteome</keyword>
<keyword evidence="7" id="KW-0238">DNA-binding</keyword>
<gene>
    <name evidence="14" type="primary">LOC103374115</name>
</gene>
<dbReference type="GO" id="GO:0000978">
    <property type="term" value="F:RNA polymerase II cis-regulatory region sequence-specific DNA binding"/>
    <property type="evidence" value="ECO:0007669"/>
    <property type="project" value="TreeGrafter"/>
</dbReference>
<dbReference type="SMART" id="SM00355">
    <property type="entry name" value="ZnF_C2H2"/>
    <property type="match status" value="5"/>
</dbReference>
<proteinExistence type="predicted"/>
<evidence type="ECO:0000256" key="7">
    <source>
        <dbReference type="ARBA" id="ARBA00023125"/>
    </source>
</evidence>
<dbReference type="PANTHER" id="PTHR24399">
    <property type="entry name" value="ZINC FINGER AND BTB DOMAIN-CONTAINING"/>
    <property type="match status" value="1"/>
</dbReference>
<evidence type="ECO:0000313" key="14">
    <source>
        <dbReference type="RefSeq" id="XP_008302371.1"/>
    </source>
</evidence>
<evidence type="ECO:0000256" key="6">
    <source>
        <dbReference type="ARBA" id="ARBA00023015"/>
    </source>
</evidence>
<dbReference type="FunFam" id="3.30.160.60:FF:000328">
    <property type="entry name" value="Zinc finger protein 1079"/>
    <property type="match status" value="1"/>
</dbReference>
<dbReference type="GeneID" id="103374115"/>
<dbReference type="InterPro" id="IPR036236">
    <property type="entry name" value="Znf_C2H2_sf"/>
</dbReference>
<keyword evidence="2" id="KW-0479">Metal-binding</keyword>
<accession>A0A9Y4NRT6</accession>
<keyword evidence="8" id="KW-0804">Transcription</keyword>
<reference evidence="14" key="1">
    <citation type="submission" date="2025-08" db="UniProtKB">
        <authorList>
            <consortium name="RefSeq"/>
        </authorList>
    </citation>
    <scope>IDENTIFICATION</scope>
</reference>
<evidence type="ECO:0000256" key="11">
    <source>
        <dbReference type="SAM" id="MobiDB-lite"/>
    </source>
</evidence>
<dbReference type="GO" id="GO:0005654">
    <property type="term" value="C:nucleoplasm"/>
    <property type="evidence" value="ECO:0007669"/>
    <property type="project" value="TreeGrafter"/>
</dbReference>
<keyword evidence="4 10" id="KW-0863">Zinc-finger</keyword>
<dbReference type="PROSITE" id="PS00028">
    <property type="entry name" value="ZINC_FINGER_C2H2_1"/>
    <property type="match status" value="5"/>
</dbReference>
<feature type="domain" description="C2H2-type" evidence="12">
    <location>
        <begin position="235"/>
        <end position="262"/>
    </location>
</feature>
<dbReference type="Pfam" id="PF00096">
    <property type="entry name" value="zf-C2H2"/>
    <property type="match status" value="5"/>
</dbReference>
<feature type="region of interest" description="Disordered" evidence="11">
    <location>
        <begin position="202"/>
        <end position="222"/>
    </location>
</feature>
<keyword evidence="3" id="KW-0677">Repeat</keyword>
<evidence type="ECO:0000256" key="3">
    <source>
        <dbReference type="ARBA" id="ARBA00022737"/>
    </source>
</evidence>
<dbReference type="GO" id="GO:0008270">
    <property type="term" value="F:zinc ion binding"/>
    <property type="evidence" value="ECO:0007669"/>
    <property type="project" value="UniProtKB-KW"/>
</dbReference>
<dbReference type="InterPro" id="IPR013087">
    <property type="entry name" value="Znf_C2H2_type"/>
</dbReference>
<dbReference type="SUPFAM" id="SSF57667">
    <property type="entry name" value="beta-beta-alpha zinc fingers"/>
    <property type="match status" value="3"/>
</dbReference>
<evidence type="ECO:0000313" key="13">
    <source>
        <dbReference type="Proteomes" id="UP000694891"/>
    </source>
</evidence>
<feature type="domain" description="C2H2-type" evidence="12">
    <location>
        <begin position="319"/>
        <end position="346"/>
    </location>
</feature>
<feature type="domain" description="C2H2-type" evidence="12">
    <location>
        <begin position="291"/>
        <end position="318"/>
    </location>
</feature>
<dbReference type="FunFam" id="3.30.160.60:FF:002343">
    <property type="entry name" value="Zinc finger protein 33A"/>
    <property type="match status" value="1"/>
</dbReference>
<keyword evidence="9" id="KW-0539">Nucleus</keyword>
<comment type="subcellular location">
    <subcellularLocation>
        <location evidence="1">Nucleus</location>
    </subcellularLocation>
</comment>
<keyword evidence="6" id="KW-0805">Transcription regulation</keyword>
<evidence type="ECO:0000259" key="12">
    <source>
        <dbReference type="PROSITE" id="PS50157"/>
    </source>
</evidence>
<evidence type="ECO:0000256" key="9">
    <source>
        <dbReference type="ARBA" id="ARBA00023242"/>
    </source>
</evidence>
<evidence type="ECO:0000256" key="5">
    <source>
        <dbReference type="ARBA" id="ARBA00022833"/>
    </source>
</evidence>
<evidence type="ECO:0000256" key="8">
    <source>
        <dbReference type="ARBA" id="ARBA00023163"/>
    </source>
</evidence>
<dbReference type="FunFam" id="3.30.160.60:FF:000275">
    <property type="entry name" value="zinc finger protein 90 homolog"/>
    <property type="match status" value="1"/>
</dbReference>
<evidence type="ECO:0000256" key="2">
    <source>
        <dbReference type="ARBA" id="ARBA00022723"/>
    </source>
</evidence>
<evidence type="ECO:0000256" key="10">
    <source>
        <dbReference type="PROSITE-ProRule" id="PRU00042"/>
    </source>
</evidence>
<feature type="domain" description="C2H2-type" evidence="12">
    <location>
        <begin position="263"/>
        <end position="290"/>
    </location>
</feature>
<dbReference type="PROSITE" id="PS50157">
    <property type="entry name" value="ZINC_FINGER_C2H2_2"/>
    <property type="match status" value="5"/>
</dbReference>
<dbReference type="FunFam" id="3.30.160.60:FF:000196">
    <property type="entry name" value="Zinc finger protein 1026"/>
    <property type="match status" value="1"/>
</dbReference>
<organism evidence="13 14">
    <name type="scientific">Stegastes partitus</name>
    <name type="common">bicolor damselfish</name>
    <dbReference type="NCBI Taxonomy" id="144197"/>
    <lineage>
        <taxon>Eukaryota</taxon>
        <taxon>Metazoa</taxon>
        <taxon>Chordata</taxon>
        <taxon>Craniata</taxon>
        <taxon>Vertebrata</taxon>
        <taxon>Euteleostomi</taxon>
        <taxon>Actinopterygii</taxon>
        <taxon>Neopterygii</taxon>
        <taxon>Teleostei</taxon>
        <taxon>Neoteleostei</taxon>
        <taxon>Acanthomorphata</taxon>
        <taxon>Ovalentaria</taxon>
        <taxon>Pomacentridae</taxon>
        <taxon>Stegastes</taxon>
    </lineage>
</organism>
<protein>
    <submittedName>
        <fullName evidence="14">Zinc finger and SCAN domain-containing protein 31-like</fullName>
    </submittedName>
</protein>